<protein>
    <submittedName>
        <fullName evidence="5">Putative flare</fullName>
    </submittedName>
</protein>
<evidence type="ECO:0000256" key="2">
    <source>
        <dbReference type="ARBA" id="ARBA00022737"/>
    </source>
</evidence>
<dbReference type="AlphaFoldDB" id="A0A0K8R9F3"/>
<dbReference type="InterPro" id="IPR015943">
    <property type="entry name" value="WD40/YVTN_repeat-like_dom_sf"/>
</dbReference>
<reference evidence="5" key="1">
    <citation type="submission" date="2012-12" db="EMBL/GenBank/DDBJ databases">
        <title>Identification and characterization of a phenylalanine ammonia-lyase gene family in Isatis indigotica Fort.</title>
        <authorList>
            <person name="Liu Q."/>
            <person name="Chen J."/>
            <person name="Zhou X."/>
            <person name="Di P."/>
            <person name="Xiao Y."/>
            <person name="Xuan H."/>
            <person name="Zhang L."/>
            <person name="Chen W."/>
        </authorList>
    </citation>
    <scope>NUCLEOTIDE SEQUENCE</scope>
    <source>
        <tissue evidence="5">Salivary gland</tissue>
    </source>
</reference>
<dbReference type="InterPro" id="IPR019775">
    <property type="entry name" value="WD40_repeat_CS"/>
</dbReference>
<dbReference type="GO" id="GO:0040011">
    <property type="term" value="P:locomotion"/>
    <property type="evidence" value="ECO:0007669"/>
    <property type="project" value="TreeGrafter"/>
</dbReference>
<keyword evidence="1 4" id="KW-0853">WD repeat</keyword>
<keyword evidence="2" id="KW-0677">Repeat</keyword>
<evidence type="ECO:0000256" key="1">
    <source>
        <dbReference type="ARBA" id="ARBA00022574"/>
    </source>
</evidence>
<name>A0A0K8R9F3_IXORI</name>
<dbReference type="PANTHER" id="PTHR19856">
    <property type="entry name" value="WD-REPEATCONTAINING PROTEIN WDR1"/>
    <property type="match status" value="1"/>
</dbReference>
<dbReference type="GO" id="GO:0045214">
    <property type="term" value="P:sarcomere organization"/>
    <property type="evidence" value="ECO:0007669"/>
    <property type="project" value="TreeGrafter"/>
</dbReference>
<dbReference type="Pfam" id="PF00400">
    <property type="entry name" value="WD40"/>
    <property type="match status" value="1"/>
</dbReference>
<dbReference type="EMBL" id="GADI01006021">
    <property type="protein sequence ID" value="JAA67787.1"/>
    <property type="molecule type" value="mRNA"/>
</dbReference>
<dbReference type="GO" id="GO:0030864">
    <property type="term" value="C:cortical actin cytoskeleton"/>
    <property type="evidence" value="ECO:0007669"/>
    <property type="project" value="TreeGrafter"/>
</dbReference>
<dbReference type="SMART" id="SM00320">
    <property type="entry name" value="WD40"/>
    <property type="match status" value="2"/>
</dbReference>
<dbReference type="PROSITE" id="PS50294">
    <property type="entry name" value="WD_REPEATS_REGION"/>
    <property type="match status" value="1"/>
</dbReference>
<organism evidence="5">
    <name type="scientific">Ixodes ricinus</name>
    <name type="common">Common tick</name>
    <name type="synonym">Acarus ricinus</name>
    <dbReference type="NCBI Taxonomy" id="34613"/>
    <lineage>
        <taxon>Eukaryota</taxon>
        <taxon>Metazoa</taxon>
        <taxon>Ecdysozoa</taxon>
        <taxon>Arthropoda</taxon>
        <taxon>Chelicerata</taxon>
        <taxon>Arachnida</taxon>
        <taxon>Acari</taxon>
        <taxon>Parasitiformes</taxon>
        <taxon>Ixodida</taxon>
        <taxon>Ixodoidea</taxon>
        <taxon>Ixodidae</taxon>
        <taxon>Ixodinae</taxon>
        <taxon>Ixodes</taxon>
    </lineage>
</organism>
<dbReference type="GO" id="GO:0051015">
    <property type="term" value="F:actin filament binding"/>
    <property type="evidence" value="ECO:0007669"/>
    <property type="project" value="TreeGrafter"/>
</dbReference>
<dbReference type="PROSITE" id="PS50082">
    <property type="entry name" value="WD_REPEATS_2"/>
    <property type="match status" value="1"/>
</dbReference>
<proteinExistence type="evidence at transcript level"/>
<accession>A0A0K8R9F3</accession>
<dbReference type="InterPro" id="IPR036322">
    <property type="entry name" value="WD40_repeat_dom_sf"/>
</dbReference>
<sequence>MGTDILDTASELPLAKAATCCTVSLSGFINYLDVNNPEKPLRVLKGHHKSITALAVSPNRETVYTGSHDGYISFWDAASGDQDRVAGVTHTNQVQDMCTGTDSVYTCGLDDTVRSIDLLSNQYSNLSIKMDSARYEWQRRPYRELGTVRFGRWRLKW</sequence>
<dbReference type="GO" id="GO:0030042">
    <property type="term" value="P:actin filament depolymerization"/>
    <property type="evidence" value="ECO:0007669"/>
    <property type="project" value="TreeGrafter"/>
</dbReference>
<dbReference type="PROSITE" id="PS00678">
    <property type="entry name" value="WD_REPEATS_1"/>
    <property type="match status" value="1"/>
</dbReference>
<evidence type="ECO:0000256" key="4">
    <source>
        <dbReference type="PROSITE-ProRule" id="PRU00221"/>
    </source>
</evidence>
<feature type="repeat" description="WD" evidence="4">
    <location>
        <begin position="44"/>
        <end position="85"/>
    </location>
</feature>
<dbReference type="Gene3D" id="2.130.10.10">
    <property type="entry name" value="YVTN repeat-like/Quinoprotein amine dehydrogenase"/>
    <property type="match status" value="2"/>
</dbReference>
<evidence type="ECO:0000313" key="5">
    <source>
        <dbReference type="EMBL" id="JAA67787.1"/>
    </source>
</evidence>
<evidence type="ECO:0000256" key="3">
    <source>
        <dbReference type="ARBA" id="ARBA00038366"/>
    </source>
</evidence>
<dbReference type="InterPro" id="IPR001680">
    <property type="entry name" value="WD40_rpt"/>
</dbReference>
<dbReference type="PANTHER" id="PTHR19856:SF0">
    <property type="entry name" value="WD REPEAT-CONTAINING PROTEIN 1"/>
    <property type="match status" value="1"/>
</dbReference>
<comment type="similarity">
    <text evidence="3">Belongs to the WD repeat AIP1 family.</text>
</comment>
<dbReference type="SUPFAM" id="SSF50978">
    <property type="entry name" value="WD40 repeat-like"/>
    <property type="match status" value="1"/>
</dbReference>